<dbReference type="GO" id="GO:0043107">
    <property type="term" value="P:type IV pilus-dependent motility"/>
    <property type="evidence" value="ECO:0007669"/>
    <property type="project" value="TreeGrafter"/>
</dbReference>
<dbReference type="PANTHER" id="PTHR40278">
    <property type="entry name" value="DNA UTILIZATION PROTEIN HOFN"/>
    <property type="match status" value="1"/>
</dbReference>
<evidence type="ECO:0000313" key="3">
    <source>
        <dbReference type="EMBL" id="KTD38085.1"/>
    </source>
</evidence>
<organism evidence="3 4">
    <name type="scientific">Legionella oakridgensis</name>
    <dbReference type="NCBI Taxonomy" id="29423"/>
    <lineage>
        <taxon>Bacteria</taxon>
        <taxon>Pseudomonadati</taxon>
        <taxon>Pseudomonadota</taxon>
        <taxon>Gammaproteobacteria</taxon>
        <taxon>Legionellales</taxon>
        <taxon>Legionellaceae</taxon>
        <taxon>Legionella</taxon>
    </lineage>
</organism>
<gene>
    <name evidence="3" type="primary">pilN</name>
    <name evidence="3" type="ORF">Loak_1761</name>
</gene>
<feature type="transmembrane region" description="Helical" evidence="2">
    <location>
        <begin position="21"/>
        <end position="43"/>
    </location>
</feature>
<name>A0A0W0X0J7_9GAMM</name>
<dbReference type="RefSeq" id="WP_058388904.1">
    <property type="nucleotide sequence ID" value="NZ_LCUA01000002.1"/>
</dbReference>
<dbReference type="PANTHER" id="PTHR40278:SF2">
    <property type="entry name" value="TYPE IV PILUS INNER MEMBRANE COMPONENT PILN"/>
    <property type="match status" value="1"/>
</dbReference>
<dbReference type="AlphaFoldDB" id="A0A0W0X0J7"/>
<keyword evidence="2" id="KW-0812">Transmembrane</keyword>
<dbReference type="EMBL" id="LNYP01000029">
    <property type="protein sequence ID" value="KTD38085.1"/>
    <property type="molecule type" value="Genomic_DNA"/>
</dbReference>
<dbReference type="GO" id="GO:0043683">
    <property type="term" value="P:type IV pilus assembly"/>
    <property type="evidence" value="ECO:0007669"/>
    <property type="project" value="TreeGrafter"/>
</dbReference>
<keyword evidence="1" id="KW-0175">Coiled coil</keyword>
<dbReference type="PATRIC" id="fig|29423.5.peg.1846"/>
<evidence type="ECO:0000256" key="1">
    <source>
        <dbReference type="SAM" id="Coils"/>
    </source>
</evidence>
<keyword evidence="2" id="KW-1133">Transmembrane helix</keyword>
<sequence>MTEINLLPWRELKREREKKQFTTYLFFGLGSAVVVVFLINMYAKQLIENQSSRNQQLQNEITTLEKQIKEIEEIKNVRQALIARMVIIQNLQATRSLTVRLFDELVKIMPDGVFLTSVERQGDKIILLGYAESNSNISQLMRQIEHNKWIKEPDLTEIKKTKESSSRVENEFKLSFILSPKFDGPKL</sequence>
<comment type="caution">
    <text evidence="3">The sequence shown here is derived from an EMBL/GenBank/DDBJ whole genome shotgun (WGS) entry which is preliminary data.</text>
</comment>
<dbReference type="InterPro" id="IPR052534">
    <property type="entry name" value="Extracell_DNA_Util/SecSys_Comp"/>
</dbReference>
<proteinExistence type="predicted"/>
<keyword evidence="2" id="KW-0472">Membrane</keyword>
<dbReference type="Proteomes" id="UP000054858">
    <property type="component" value="Unassembled WGS sequence"/>
</dbReference>
<protein>
    <submittedName>
        <fullName evidence="3">Tfp pilus assembly protein PilN</fullName>
    </submittedName>
</protein>
<reference evidence="3 4" key="1">
    <citation type="submission" date="2015-11" db="EMBL/GenBank/DDBJ databases">
        <title>Genomic analysis of 38 Legionella species identifies large and diverse effector repertoires.</title>
        <authorList>
            <person name="Burstein D."/>
            <person name="Amaro F."/>
            <person name="Zusman T."/>
            <person name="Lifshitz Z."/>
            <person name="Cohen O."/>
            <person name="Gilbert J.A."/>
            <person name="Pupko T."/>
            <person name="Shuman H.A."/>
            <person name="Segal G."/>
        </authorList>
    </citation>
    <scope>NUCLEOTIDE SEQUENCE [LARGE SCALE GENOMIC DNA]</scope>
    <source>
        <strain evidence="3 4">Oak Ridge-10</strain>
    </source>
</reference>
<feature type="coiled-coil region" evidence="1">
    <location>
        <begin position="40"/>
        <end position="84"/>
    </location>
</feature>
<evidence type="ECO:0000313" key="4">
    <source>
        <dbReference type="Proteomes" id="UP000054858"/>
    </source>
</evidence>
<dbReference type="Pfam" id="PF05137">
    <property type="entry name" value="PilN"/>
    <property type="match status" value="1"/>
</dbReference>
<evidence type="ECO:0000256" key="2">
    <source>
        <dbReference type="SAM" id="Phobius"/>
    </source>
</evidence>
<dbReference type="InterPro" id="IPR007813">
    <property type="entry name" value="PilN"/>
</dbReference>
<accession>A0A0W0X0J7</accession>